<reference evidence="2 3" key="1">
    <citation type="submission" date="2024-01" db="EMBL/GenBank/DDBJ databases">
        <title>The complete chloroplast genome sequence of Lithospermum erythrorhizon: insights into the phylogenetic relationship among Boraginaceae species and the maternal lineages of purple gromwells.</title>
        <authorList>
            <person name="Okada T."/>
            <person name="Watanabe K."/>
        </authorList>
    </citation>
    <scope>NUCLEOTIDE SEQUENCE [LARGE SCALE GENOMIC DNA]</scope>
</reference>
<gene>
    <name evidence="2" type="ORF">LIER_16006</name>
</gene>
<keyword evidence="3" id="KW-1185">Reference proteome</keyword>
<comment type="caution">
    <text evidence="2">The sequence shown here is derived from an EMBL/GenBank/DDBJ whole genome shotgun (WGS) entry which is preliminary data.</text>
</comment>
<accession>A0AAV3Q529</accession>
<feature type="compositionally biased region" description="Low complexity" evidence="1">
    <location>
        <begin position="68"/>
        <end position="77"/>
    </location>
</feature>
<evidence type="ECO:0000256" key="1">
    <source>
        <dbReference type="SAM" id="MobiDB-lite"/>
    </source>
</evidence>
<dbReference type="AlphaFoldDB" id="A0AAV3Q529"/>
<protein>
    <submittedName>
        <fullName evidence="2">Uncharacterized protein</fullName>
    </submittedName>
</protein>
<proteinExistence type="predicted"/>
<dbReference type="Proteomes" id="UP001454036">
    <property type="component" value="Unassembled WGS sequence"/>
</dbReference>
<organism evidence="2 3">
    <name type="scientific">Lithospermum erythrorhizon</name>
    <name type="common">Purple gromwell</name>
    <name type="synonym">Lithospermum officinale var. erythrorhizon</name>
    <dbReference type="NCBI Taxonomy" id="34254"/>
    <lineage>
        <taxon>Eukaryota</taxon>
        <taxon>Viridiplantae</taxon>
        <taxon>Streptophyta</taxon>
        <taxon>Embryophyta</taxon>
        <taxon>Tracheophyta</taxon>
        <taxon>Spermatophyta</taxon>
        <taxon>Magnoliopsida</taxon>
        <taxon>eudicotyledons</taxon>
        <taxon>Gunneridae</taxon>
        <taxon>Pentapetalae</taxon>
        <taxon>asterids</taxon>
        <taxon>lamiids</taxon>
        <taxon>Boraginales</taxon>
        <taxon>Boraginaceae</taxon>
        <taxon>Boraginoideae</taxon>
        <taxon>Lithospermeae</taxon>
        <taxon>Lithospermum</taxon>
    </lineage>
</organism>
<evidence type="ECO:0000313" key="3">
    <source>
        <dbReference type="Proteomes" id="UP001454036"/>
    </source>
</evidence>
<name>A0AAV3Q529_LITER</name>
<sequence>MVSRDVSFHELVFPHKVSGSQAVTYDNVVPTPIIFHDNLYSSDISSPHIISSTCIQSDPLADCDFLPNDSNKSSSHSDSSEHTSVPTSGSVQPVWKSTRARVTPRWPKDYASQATDSTILTSPHVPISYPYIDLVNLDATHVSFLANVKAMQESTTYNQAKGSHEWIHAMEVELEALKANGI</sequence>
<feature type="region of interest" description="Disordered" evidence="1">
    <location>
        <begin position="66"/>
        <end position="98"/>
    </location>
</feature>
<evidence type="ECO:0000313" key="2">
    <source>
        <dbReference type="EMBL" id="GAA0159164.1"/>
    </source>
</evidence>
<dbReference type="EMBL" id="BAABME010003537">
    <property type="protein sequence ID" value="GAA0159164.1"/>
    <property type="molecule type" value="Genomic_DNA"/>
</dbReference>